<comment type="caution">
    <text evidence="3">The sequence shown here is derived from an EMBL/GenBank/DDBJ whole genome shotgun (WGS) entry which is preliminary data.</text>
</comment>
<evidence type="ECO:0000313" key="4">
    <source>
        <dbReference type="Proteomes" id="UP000546162"/>
    </source>
</evidence>
<dbReference type="GO" id="GO:0016787">
    <property type="term" value="F:hydrolase activity"/>
    <property type="evidence" value="ECO:0007669"/>
    <property type="project" value="UniProtKB-KW"/>
</dbReference>
<gene>
    <name evidence="3" type="ORF">BJY16_006142</name>
</gene>
<dbReference type="InterPro" id="IPR032466">
    <property type="entry name" value="Metal_Hydrolase"/>
</dbReference>
<dbReference type="PANTHER" id="PTHR43569">
    <property type="entry name" value="AMIDOHYDROLASE"/>
    <property type="match status" value="1"/>
</dbReference>
<evidence type="ECO:0000313" key="3">
    <source>
        <dbReference type="EMBL" id="MBB4742683.1"/>
    </source>
</evidence>
<feature type="domain" description="Amidohydrolase-related" evidence="2">
    <location>
        <begin position="3"/>
        <end position="268"/>
    </location>
</feature>
<dbReference type="AlphaFoldDB" id="A0A7W7MA37"/>
<dbReference type="Proteomes" id="UP000546162">
    <property type="component" value="Unassembled WGS sequence"/>
</dbReference>
<dbReference type="EC" id="3.1.1.-" evidence="3"/>
<reference evidence="3 4" key="1">
    <citation type="submission" date="2020-08" db="EMBL/GenBank/DDBJ databases">
        <title>Sequencing the genomes of 1000 actinobacteria strains.</title>
        <authorList>
            <person name="Klenk H.-P."/>
        </authorList>
    </citation>
    <scope>NUCLEOTIDE SEQUENCE [LARGE SCALE GENOMIC DNA]</scope>
    <source>
        <strain evidence="3 4">DSM 45809</strain>
    </source>
</reference>
<accession>A0A7W7MA37</accession>
<keyword evidence="4" id="KW-1185">Reference proteome</keyword>
<organism evidence="3 4">
    <name type="scientific">Actinoplanes octamycinicus</name>
    <dbReference type="NCBI Taxonomy" id="135948"/>
    <lineage>
        <taxon>Bacteria</taxon>
        <taxon>Bacillati</taxon>
        <taxon>Actinomycetota</taxon>
        <taxon>Actinomycetes</taxon>
        <taxon>Micromonosporales</taxon>
        <taxon>Micromonosporaceae</taxon>
        <taxon>Actinoplanes</taxon>
    </lineage>
</organism>
<dbReference type="InterPro" id="IPR052350">
    <property type="entry name" value="Metallo-dep_Lactonases"/>
</dbReference>
<dbReference type="Gene3D" id="3.20.20.140">
    <property type="entry name" value="Metal-dependent hydrolases"/>
    <property type="match status" value="1"/>
</dbReference>
<dbReference type="InterPro" id="IPR006680">
    <property type="entry name" value="Amidohydro-rel"/>
</dbReference>
<sequence>MIVDAHHHLWTADHPWLAADERAPIRRDYTVADLRPHLAACGVDRTVLVEAGLCRAAETSRFLALAARTPEIAGVVGWADLSDPDLRAMLARHRSGPGGDRLVGVRDQVQAGPDDLLDQPGIRAGLAVVADAGLVNELVVRAAQLPAVARAVTCLPDAMFVLDHLGKPRFDDLDDWKRLIAPVAACPNVVAKVSGLVTEAGPGWTRSMLRPVVETALDLFGPDRLMFGSDWPVCEAVATYEEVAAVLTGILGGRPGAVFGRTAIRVYRLENL</sequence>
<dbReference type="Pfam" id="PF04909">
    <property type="entry name" value="Amidohydro_2"/>
    <property type="match status" value="1"/>
</dbReference>
<keyword evidence="3" id="KW-0378">Hydrolase</keyword>
<comment type="similarity">
    <text evidence="1">Belongs to the metallo-dependent hydrolases superfamily.</text>
</comment>
<dbReference type="PANTHER" id="PTHR43569:SF2">
    <property type="entry name" value="AMIDOHYDROLASE-RELATED DOMAIN-CONTAINING PROTEIN"/>
    <property type="match status" value="1"/>
</dbReference>
<dbReference type="EMBL" id="JACHNB010000001">
    <property type="protein sequence ID" value="MBB4742683.1"/>
    <property type="molecule type" value="Genomic_DNA"/>
</dbReference>
<dbReference type="SUPFAM" id="SSF51556">
    <property type="entry name" value="Metallo-dependent hydrolases"/>
    <property type="match status" value="1"/>
</dbReference>
<dbReference type="RefSeq" id="WP_185043019.1">
    <property type="nucleotide sequence ID" value="NZ_BAABFG010000005.1"/>
</dbReference>
<evidence type="ECO:0000256" key="1">
    <source>
        <dbReference type="ARBA" id="ARBA00038310"/>
    </source>
</evidence>
<proteinExistence type="inferred from homology"/>
<protein>
    <submittedName>
        <fullName evidence="3">L-fuconolactonase</fullName>
        <ecNumber evidence="3">3.1.1.-</ecNumber>
    </submittedName>
</protein>
<evidence type="ECO:0000259" key="2">
    <source>
        <dbReference type="Pfam" id="PF04909"/>
    </source>
</evidence>
<name>A0A7W7MA37_9ACTN</name>